<dbReference type="InterPro" id="IPR002925">
    <property type="entry name" value="Dienelactn_hydro"/>
</dbReference>
<dbReference type="RefSeq" id="WP_197163136.1">
    <property type="nucleotide sequence ID" value="NZ_JADZGI010000001.1"/>
</dbReference>
<keyword evidence="2" id="KW-0378">Hydrolase</keyword>
<dbReference type="PANTHER" id="PTHR22946:SF0">
    <property type="entry name" value="DIENELACTONE HYDROLASE DOMAIN-CONTAINING PROTEIN"/>
    <property type="match status" value="1"/>
</dbReference>
<dbReference type="InterPro" id="IPR050261">
    <property type="entry name" value="FrsA_esterase"/>
</dbReference>
<accession>A0A931ML59</accession>
<dbReference type="EMBL" id="JADZGI010000001">
    <property type="protein sequence ID" value="MBH0113125.1"/>
    <property type="molecule type" value="Genomic_DNA"/>
</dbReference>
<dbReference type="PANTHER" id="PTHR22946">
    <property type="entry name" value="DIENELACTONE HYDROLASE DOMAIN-CONTAINING PROTEIN-RELATED"/>
    <property type="match status" value="1"/>
</dbReference>
<evidence type="ECO:0000313" key="2">
    <source>
        <dbReference type="EMBL" id="MBH0113125.1"/>
    </source>
</evidence>
<dbReference type="GO" id="GO:0016787">
    <property type="term" value="F:hydrolase activity"/>
    <property type="evidence" value="ECO:0007669"/>
    <property type="project" value="UniProtKB-KW"/>
</dbReference>
<dbReference type="Proteomes" id="UP000617634">
    <property type="component" value="Unassembled WGS sequence"/>
</dbReference>
<dbReference type="InterPro" id="IPR029058">
    <property type="entry name" value="AB_hydrolase_fold"/>
</dbReference>
<sequence length="242" mass="25743">MSALEPLGYSNAGGDSKAQLTGWLVRPVGAARAAIVLYPTIVNVNAAMERRAKMLADLGYIVLIADFYGESVRDFTAAQALAATLRENTAHYRGRIGAAIEALRALPECAGLPLGAIGYCMGGQAALEAARDGQPLRAAVSFHGLLSTGARAEPGKVAARLLVCHGDADPMVPRAQVMAFWEEMDAAGADWHFHAYSGVRHGFTDPASDERDLTAVTYDASADRQSWNAMTAFLEEALFSRT</sequence>
<dbReference type="Gene3D" id="3.40.50.1820">
    <property type="entry name" value="alpha/beta hydrolase"/>
    <property type="match status" value="1"/>
</dbReference>
<reference evidence="2" key="1">
    <citation type="submission" date="2020-11" db="EMBL/GenBank/DDBJ databases">
        <title>Novosphingobium aureum sp. nov., a marine bacterium isolated from sediment of a salt flat.</title>
        <authorList>
            <person name="Yoo Y."/>
            <person name="Kim J.-J."/>
        </authorList>
    </citation>
    <scope>NUCLEOTIDE SEQUENCE</scope>
    <source>
        <strain evidence="2">YJ-S2-02</strain>
    </source>
</reference>
<proteinExistence type="predicted"/>
<name>A0A931ML59_9SPHN</name>
<keyword evidence="3" id="KW-1185">Reference proteome</keyword>
<dbReference type="SUPFAM" id="SSF53474">
    <property type="entry name" value="alpha/beta-Hydrolases"/>
    <property type="match status" value="1"/>
</dbReference>
<dbReference type="Pfam" id="PF01738">
    <property type="entry name" value="DLH"/>
    <property type="match status" value="1"/>
</dbReference>
<dbReference type="AlphaFoldDB" id="A0A931ML59"/>
<evidence type="ECO:0000313" key="3">
    <source>
        <dbReference type="Proteomes" id="UP000617634"/>
    </source>
</evidence>
<evidence type="ECO:0000259" key="1">
    <source>
        <dbReference type="Pfam" id="PF01738"/>
    </source>
</evidence>
<protein>
    <submittedName>
        <fullName evidence="2">Dienelactone hydrolase family protein</fullName>
    </submittedName>
</protein>
<organism evidence="2 3">
    <name type="scientific">Novosphingobium aureum</name>
    <dbReference type="NCBI Taxonomy" id="2792964"/>
    <lineage>
        <taxon>Bacteria</taxon>
        <taxon>Pseudomonadati</taxon>
        <taxon>Pseudomonadota</taxon>
        <taxon>Alphaproteobacteria</taxon>
        <taxon>Sphingomonadales</taxon>
        <taxon>Sphingomonadaceae</taxon>
        <taxon>Novosphingobium</taxon>
    </lineage>
</organism>
<gene>
    <name evidence="2" type="ORF">I5E68_09225</name>
</gene>
<comment type="caution">
    <text evidence="2">The sequence shown here is derived from an EMBL/GenBank/DDBJ whole genome shotgun (WGS) entry which is preliminary data.</text>
</comment>
<feature type="domain" description="Dienelactone hydrolase" evidence="1">
    <location>
        <begin position="21"/>
        <end position="237"/>
    </location>
</feature>